<keyword evidence="3" id="KW-0479">Metal-binding</keyword>
<feature type="region of interest" description="Disordered" evidence="10">
    <location>
        <begin position="512"/>
        <end position="533"/>
    </location>
</feature>
<comment type="caution">
    <text evidence="13">The sequence shown here is derived from an EMBL/GenBank/DDBJ whole genome shotgun (WGS) entry which is preliminary data.</text>
</comment>
<keyword evidence="6" id="KW-0805">Transcription regulation</keyword>
<dbReference type="PANTHER" id="PTHR31576">
    <property type="entry name" value="TATA BOX-BINDING PROTEIN-ASSOCIATED FACTOR RNA POLYMERASE I SUBUNIT B"/>
    <property type="match status" value="1"/>
</dbReference>
<proteinExistence type="inferred from homology"/>
<evidence type="ECO:0000256" key="8">
    <source>
        <dbReference type="ARBA" id="ARBA00023163"/>
    </source>
</evidence>
<evidence type="ECO:0000256" key="9">
    <source>
        <dbReference type="ARBA" id="ARBA00023242"/>
    </source>
</evidence>
<evidence type="ECO:0008006" key="15">
    <source>
        <dbReference type="Google" id="ProtNLM"/>
    </source>
</evidence>
<dbReference type="GO" id="GO:0070860">
    <property type="term" value="C:RNA polymerase I core factor complex"/>
    <property type="evidence" value="ECO:0007669"/>
    <property type="project" value="InterPro"/>
</dbReference>
<feature type="domain" description="Rrn7/TAF1B N-terminal cyclin" evidence="11">
    <location>
        <begin position="90"/>
        <end position="253"/>
    </location>
</feature>
<dbReference type="EMBL" id="JAUEPT010000003">
    <property type="protein sequence ID" value="KAK0453513.1"/>
    <property type="molecule type" value="Genomic_DNA"/>
</dbReference>
<dbReference type="Pfam" id="PF20645">
    <property type="entry name" value="Rrn7_cyclin_C"/>
    <property type="match status" value="1"/>
</dbReference>
<organism evidence="13 14">
    <name type="scientific">Armillaria borealis</name>
    <dbReference type="NCBI Taxonomy" id="47425"/>
    <lineage>
        <taxon>Eukaryota</taxon>
        <taxon>Fungi</taxon>
        <taxon>Dikarya</taxon>
        <taxon>Basidiomycota</taxon>
        <taxon>Agaricomycotina</taxon>
        <taxon>Agaricomycetes</taxon>
        <taxon>Agaricomycetidae</taxon>
        <taxon>Agaricales</taxon>
        <taxon>Marasmiineae</taxon>
        <taxon>Physalacriaceae</taxon>
        <taxon>Armillaria</taxon>
    </lineage>
</organism>
<reference evidence="13" key="1">
    <citation type="submission" date="2023-06" db="EMBL/GenBank/DDBJ databases">
        <authorList>
            <consortium name="Lawrence Berkeley National Laboratory"/>
            <person name="Ahrendt S."/>
            <person name="Sahu N."/>
            <person name="Indic B."/>
            <person name="Wong-Bajracharya J."/>
            <person name="Merenyi Z."/>
            <person name="Ke H.-M."/>
            <person name="Monk M."/>
            <person name="Kocsube S."/>
            <person name="Drula E."/>
            <person name="Lipzen A."/>
            <person name="Balint B."/>
            <person name="Henrissat B."/>
            <person name="Andreopoulos B."/>
            <person name="Martin F.M."/>
            <person name="Harder C.B."/>
            <person name="Rigling D."/>
            <person name="Ford K.L."/>
            <person name="Foster G.D."/>
            <person name="Pangilinan J."/>
            <person name="Papanicolaou A."/>
            <person name="Barry K."/>
            <person name="LaButti K."/>
            <person name="Viragh M."/>
            <person name="Koriabine M."/>
            <person name="Yan M."/>
            <person name="Riley R."/>
            <person name="Champramary S."/>
            <person name="Plett K.L."/>
            <person name="Tsai I.J."/>
            <person name="Slot J."/>
            <person name="Sipos G."/>
            <person name="Plett J."/>
            <person name="Nagy L.G."/>
            <person name="Grigoriev I.V."/>
        </authorList>
    </citation>
    <scope>NUCLEOTIDE SEQUENCE</scope>
    <source>
        <strain evidence="13">FPL87.14</strain>
    </source>
</reference>
<evidence type="ECO:0000256" key="4">
    <source>
        <dbReference type="ARBA" id="ARBA00022771"/>
    </source>
</evidence>
<evidence type="ECO:0000256" key="6">
    <source>
        <dbReference type="ARBA" id="ARBA00023015"/>
    </source>
</evidence>
<feature type="compositionally biased region" description="Acidic residues" evidence="10">
    <location>
        <begin position="177"/>
        <end position="187"/>
    </location>
</feature>
<comment type="similarity">
    <text evidence="2">Belongs to the RRN7/TAF1B family.</text>
</comment>
<accession>A0AA39N114</accession>
<keyword evidence="9" id="KW-0539">Nucleus</keyword>
<evidence type="ECO:0000256" key="7">
    <source>
        <dbReference type="ARBA" id="ARBA00023125"/>
    </source>
</evidence>
<protein>
    <recommendedName>
        <fullName evidence="15">RRN7-type domain-containing protein</fullName>
    </recommendedName>
</protein>
<dbReference type="PANTHER" id="PTHR31576:SF2">
    <property type="entry name" value="TATA BOX-BINDING PROTEIN-ASSOCIATED FACTOR RNA POLYMERASE I SUBUNIT B"/>
    <property type="match status" value="1"/>
</dbReference>
<dbReference type="GO" id="GO:0008270">
    <property type="term" value="F:zinc ion binding"/>
    <property type="evidence" value="ECO:0007669"/>
    <property type="project" value="UniProtKB-KW"/>
</dbReference>
<feature type="region of interest" description="Disordered" evidence="10">
    <location>
        <begin position="132"/>
        <end position="205"/>
    </location>
</feature>
<evidence type="ECO:0000259" key="11">
    <source>
        <dbReference type="Pfam" id="PF20644"/>
    </source>
</evidence>
<keyword evidence="8" id="KW-0804">Transcription</keyword>
<evidence type="ECO:0000256" key="10">
    <source>
        <dbReference type="SAM" id="MobiDB-lite"/>
    </source>
</evidence>
<feature type="compositionally biased region" description="Acidic residues" evidence="10">
    <location>
        <begin position="146"/>
        <end position="167"/>
    </location>
</feature>
<comment type="subcellular location">
    <subcellularLocation>
        <location evidence="1">Nucleus</location>
        <location evidence="1">Nucleolus</location>
    </subcellularLocation>
</comment>
<evidence type="ECO:0000256" key="3">
    <source>
        <dbReference type="ARBA" id="ARBA00022723"/>
    </source>
</evidence>
<keyword evidence="7" id="KW-0238">DNA-binding</keyword>
<dbReference type="GO" id="GO:0001164">
    <property type="term" value="F:RNA polymerase I core promoter sequence-specific DNA binding"/>
    <property type="evidence" value="ECO:0007669"/>
    <property type="project" value="InterPro"/>
</dbReference>
<evidence type="ECO:0000256" key="1">
    <source>
        <dbReference type="ARBA" id="ARBA00004604"/>
    </source>
</evidence>
<keyword evidence="14" id="KW-1185">Reference proteome</keyword>
<evidence type="ECO:0000256" key="5">
    <source>
        <dbReference type="ARBA" id="ARBA00022833"/>
    </source>
</evidence>
<name>A0AA39N114_9AGAR</name>
<gene>
    <name evidence="13" type="ORF">EV421DRAFT_1700611</name>
</gene>
<dbReference type="InterPro" id="IPR048538">
    <property type="entry name" value="Rrn7_cyclin_C"/>
</dbReference>
<keyword evidence="5" id="KW-0862">Zinc</keyword>
<feature type="domain" description="Rrn7/TAF1B C-terminal cyclin" evidence="12">
    <location>
        <begin position="273"/>
        <end position="467"/>
    </location>
</feature>
<dbReference type="Pfam" id="PF20644">
    <property type="entry name" value="Rrn7_cyclin_N"/>
    <property type="match status" value="1"/>
</dbReference>
<keyword evidence="4" id="KW-0863">Zinc-finger</keyword>
<evidence type="ECO:0000313" key="13">
    <source>
        <dbReference type="EMBL" id="KAK0453513.1"/>
    </source>
</evidence>
<dbReference type="InterPro" id="IPR033599">
    <property type="entry name" value="TAF1B/Rrn7"/>
</dbReference>
<dbReference type="AlphaFoldDB" id="A0AA39N114"/>
<dbReference type="GO" id="GO:0042790">
    <property type="term" value="P:nucleolar large rRNA transcription by RNA polymerase I"/>
    <property type="evidence" value="ECO:0007669"/>
    <property type="project" value="TreeGrafter"/>
</dbReference>
<evidence type="ECO:0000259" key="12">
    <source>
        <dbReference type="Pfam" id="PF20645"/>
    </source>
</evidence>
<feature type="compositionally biased region" description="Basic and acidic residues" evidence="10">
    <location>
        <begin position="188"/>
        <end position="205"/>
    </location>
</feature>
<dbReference type="Proteomes" id="UP001175226">
    <property type="component" value="Unassembled WGS sequence"/>
</dbReference>
<evidence type="ECO:0000313" key="14">
    <source>
        <dbReference type="Proteomes" id="UP001175226"/>
    </source>
</evidence>
<dbReference type="InterPro" id="IPR048540">
    <property type="entry name" value="Rrn7_cyclin_N"/>
</dbReference>
<sequence length="607" mass="68235">MAPRRRCPVCRSRQWHKEPSSGLIVCSEGHILQNYRNETTTEAEDLGGAHAMLKRTIKSGRKKAEDLGLGRANPQLYHGARGTYLYYQCLQLIFRKQIASLTKLWNLPSEFELICRDIWALNLTLLPEHPPPEPYHYVHGENAGSQDDDEQDPSSDENDEDGDEDDILATLQADTSSESEPEGEDGDGLGHGEPKQTRKKRSPDLNKYRSVTSTIAVLMLACWTMKIPVMFRDFVSAIEAYDLPYLDPVRHLPPTMVAHLTRAKIQSLSMQRPPRTLTLHNLTSRLAKKMHASFDVFTPELNAAPLLWRIIRVLGGNPTLYQLTKQLACILSLPLSVSYTLAPGLERLKTNDPEHHVYDHVPVEVGFVAVTIIALKMACGLDGEDRSVNTWQEEKVIDGSHASRVHSDPGDPGLSLPAIDEYLEYVSRLSEKDIMERNTMFSSESQMSVGDLNEVMLDEYVSFCERALLGGENGRLLQYDVSESDLESTDGDGVVAKYFPLKGREWKDLPDSETAIPCGKMQGSRPDEDGKGVRPGEKYKVFIGTDSGGSVATGLEALVRRGAGYIKVSEEDIFSVTERCERRLLSWWKKQRKNTRNRKRSQIRTKH</sequence>
<evidence type="ECO:0000256" key="2">
    <source>
        <dbReference type="ARBA" id="ARBA00006899"/>
    </source>
</evidence>